<accession>A0AAV5JL84</accession>
<dbReference type="EMBL" id="BPVZ01000034">
    <property type="protein sequence ID" value="GKV11550.1"/>
    <property type="molecule type" value="Genomic_DNA"/>
</dbReference>
<evidence type="ECO:0000313" key="1">
    <source>
        <dbReference type="EMBL" id="GKV11550.1"/>
    </source>
</evidence>
<evidence type="ECO:0000313" key="2">
    <source>
        <dbReference type="Proteomes" id="UP001054252"/>
    </source>
</evidence>
<sequence>MVPSLTPHLSPPLIRGNSPTGFCSWIKGWLVGYIAGEMGTFVPFTKKTWDIRSVTAPNQKSFFSPYLHSRLTCRAPRWILGVDTPMLKLAIIEATFKA</sequence>
<protein>
    <submittedName>
        <fullName evidence="1">Uncharacterized protein</fullName>
    </submittedName>
</protein>
<reference evidence="1 2" key="1">
    <citation type="journal article" date="2021" name="Commun. Biol.">
        <title>The genome of Shorea leprosula (Dipterocarpaceae) highlights the ecological relevance of drought in aseasonal tropical rainforests.</title>
        <authorList>
            <person name="Ng K.K.S."/>
            <person name="Kobayashi M.J."/>
            <person name="Fawcett J.A."/>
            <person name="Hatakeyama M."/>
            <person name="Paape T."/>
            <person name="Ng C.H."/>
            <person name="Ang C.C."/>
            <person name="Tnah L.H."/>
            <person name="Lee C.T."/>
            <person name="Nishiyama T."/>
            <person name="Sese J."/>
            <person name="O'Brien M.J."/>
            <person name="Copetti D."/>
            <person name="Mohd Noor M.I."/>
            <person name="Ong R.C."/>
            <person name="Putra M."/>
            <person name="Sireger I.Z."/>
            <person name="Indrioko S."/>
            <person name="Kosugi Y."/>
            <person name="Izuno A."/>
            <person name="Isagi Y."/>
            <person name="Lee S.L."/>
            <person name="Shimizu K.K."/>
        </authorList>
    </citation>
    <scope>NUCLEOTIDE SEQUENCE [LARGE SCALE GENOMIC DNA]</scope>
    <source>
        <strain evidence="1">214</strain>
    </source>
</reference>
<keyword evidence="2" id="KW-1185">Reference proteome</keyword>
<comment type="caution">
    <text evidence="1">The sequence shown here is derived from an EMBL/GenBank/DDBJ whole genome shotgun (WGS) entry which is preliminary data.</text>
</comment>
<dbReference type="Proteomes" id="UP001054252">
    <property type="component" value="Unassembled WGS sequence"/>
</dbReference>
<organism evidence="1 2">
    <name type="scientific">Rubroshorea leprosula</name>
    <dbReference type="NCBI Taxonomy" id="152421"/>
    <lineage>
        <taxon>Eukaryota</taxon>
        <taxon>Viridiplantae</taxon>
        <taxon>Streptophyta</taxon>
        <taxon>Embryophyta</taxon>
        <taxon>Tracheophyta</taxon>
        <taxon>Spermatophyta</taxon>
        <taxon>Magnoliopsida</taxon>
        <taxon>eudicotyledons</taxon>
        <taxon>Gunneridae</taxon>
        <taxon>Pentapetalae</taxon>
        <taxon>rosids</taxon>
        <taxon>malvids</taxon>
        <taxon>Malvales</taxon>
        <taxon>Dipterocarpaceae</taxon>
        <taxon>Rubroshorea</taxon>
    </lineage>
</organism>
<gene>
    <name evidence="1" type="ORF">SLEP1_g22798</name>
</gene>
<dbReference type="AlphaFoldDB" id="A0AAV5JL84"/>
<proteinExistence type="predicted"/>
<name>A0AAV5JL84_9ROSI</name>